<dbReference type="Pfam" id="PF00293">
    <property type="entry name" value="NUDIX"/>
    <property type="match status" value="1"/>
</dbReference>
<dbReference type="EMBL" id="LCMG01000005">
    <property type="protein sequence ID" value="KKU34029.1"/>
    <property type="molecule type" value="Genomic_DNA"/>
</dbReference>
<dbReference type="InterPro" id="IPR000086">
    <property type="entry name" value="NUDIX_hydrolase_dom"/>
</dbReference>
<sequence length="150" mass="17245">MKKGVDYTGVTIVFLCHDGEGNFLFAKRSTNCRDEHGCWDCGGGGLDFGETVDQTIHKEIKEEYGADVLSCHFLGYRDVHRKHEGSPTHWIALHFLVHINASQVKNCEPHKFDDLKWFPYGQWPEPLHSQLPYFLEKFGDKIHPQSPLFS</sequence>
<keyword evidence="2" id="KW-0378">Hydrolase</keyword>
<feature type="domain" description="Nudix hydrolase" evidence="1">
    <location>
        <begin position="6"/>
        <end position="140"/>
    </location>
</feature>
<evidence type="ECO:0000313" key="2">
    <source>
        <dbReference type="EMBL" id="KKU34029.1"/>
    </source>
</evidence>
<dbReference type="Proteomes" id="UP000034705">
    <property type="component" value="Unassembled WGS sequence"/>
</dbReference>
<dbReference type="PROSITE" id="PS51462">
    <property type="entry name" value="NUDIX"/>
    <property type="match status" value="1"/>
</dbReference>
<reference evidence="2 3" key="1">
    <citation type="journal article" date="2015" name="Nature">
        <title>rRNA introns, odd ribosomes, and small enigmatic genomes across a large radiation of phyla.</title>
        <authorList>
            <person name="Brown C.T."/>
            <person name="Hug L.A."/>
            <person name="Thomas B.C."/>
            <person name="Sharon I."/>
            <person name="Castelle C.J."/>
            <person name="Singh A."/>
            <person name="Wilkins M.J."/>
            <person name="Williams K.H."/>
            <person name="Banfield J.F."/>
        </authorList>
    </citation>
    <scope>NUCLEOTIDE SEQUENCE [LARGE SCALE GENOMIC DNA]</scope>
</reference>
<evidence type="ECO:0000259" key="1">
    <source>
        <dbReference type="PROSITE" id="PS51462"/>
    </source>
</evidence>
<name>A0A0G1PMJ5_9BACT</name>
<dbReference type="SUPFAM" id="SSF55811">
    <property type="entry name" value="Nudix"/>
    <property type="match status" value="1"/>
</dbReference>
<gene>
    <name evidence="2" type="ORF">UX45_C0005G0039</name>
</gene>
<accession>A0A0G1PMJ5</accession>
<protein>
    <submittedName>
        <fullName evidence="2">NUDIX hydrolase</fullName>
    </submittedName>
</protein>
<dbReference type="PANTHER" id="PTHR43736">
    <property type="entry name" value="ADP-RIBOSE PYROPHOSPHATASE"/>
    <property type="match status" value="1"/>
</dbReference>
<dbReference type="AlphaFoldDB" id="A0A0G1PMJ5"/>
<dbReference type="PANTHER" id="PTHR43736:SF1">
    <property type="entry name" value="DIHYDRONEOPTERIN TRIPHOSPHATE DIPHOSPHATASE"/>
    <property type="match status" value="1"/>
</dbReference>
<dbReference type="Gene3D" id="3.90.79.10">
    <property type="entry name" value="Nucleoside Triphosphate Pyrophosphohydrolase"/>
    <property type="match status" value="1"/>
</dbReference>
<comment type="caution">
    <text evidence="2">The sequence shown here is derived from an EMBL/GenBank/DDBJ whole genome shotgun (WGS) entry which is preliminary data.</text>
</comment>
<evidence type="ECO:0000313" key="3">
    <source>
        <dbReference type="Proteomes" id="UP000034705"/>
    </source>
</evidence>
<organism evidence="2 3">
    <name type="scientific">Candidatus Uhrbacteria bacterium GW2011_GWF2_46_218</name>
    <dbReference type="NCBI Taxonomy" id="1619001"/>
    <lineage>
        <taxon>Bacteria</taxon>
        <taxon>Candidatus Uhriibacteriota</taxon>
    </lineage>
</organism>
<dbReference type="InterPro" id="IPR015797">
    <property type="entry name" value="NUDIX_hydrolase-like_dom_sf"/>
</dbReference>
<proteinExistence type="predicted"/>
<dbReference type="GO" id="GO:0016787">
    <property type="term" value="F:hydrolase activity"/>
    <property type="evidence" value="ECO:0007669"/>
    <property type="project" value="UniProtKB-KW"/>
</dbReference>